<organism evidence="16 17">
    <name type="scientific">Alloalcanivorax profundimaris</name>
    <dbReference type="NCBI Taxonomy" id="2735259"/>
    <lineage>
        <taxon>Bacteria</taxon>
        <taxon>Pseudomonadati</taxon>
        <taxon>Pseudomonadota</taxon>
        <taxon>Gammaproteobacteria</taxon>
        <taxon>Oceanospirillales</taxon>
        <taxon>Alcanivoracaceae</taxon>
        <taxon>Alloalcanivorax</taxon>
    </lineage>
</organism>
<evidence type="ECO:0000256" key="1">
    <source>
        <dbReference type="ARBA" id="ARBA00000085"/>
    </source>
</evidence>
<dbReference type="SMART" id="SM00387">
    <property type="entry name" value="HATPase_c"/>
    <property type="match status" value="1"/>
</dbReference>
<dbReference type="PROSITE" id="PS50885">
    <property type="entry name" value="HAMP"/>
    <property type="match status" value="1"/>
</dbReference>
<keyword evidence="11" id="KW-0902">Two-component regulatory system</keyword>
<evidence type="ECO:0000256" key="5">
    <source>
        <dbReference type="ARBA" id="ARBA00022679"/>
    </source>
</evidence>
<dbReference type="InterPro" id="IPR003594">
    <property type="entry name" value="HATPase_dom"/>
</dbReference>
<dbReference type="SUPFAM" id="SSF47384">
    <property type="entry name" value="Homodimeric domain of signal transducing histidine kinase"/>
    <property type="match status" value="1"/>
</dbReference>
<dbReference type="InterPro" id="IPR036097">
    <property type="entry name" value="HisK_dim/P_sf"/>
</dbReference>
<evidence type="ECO:0000313" key="17">
    <source>
        <dbReference type="Proteomes" id="UP000662703"/>
    </source>
</evidence>
<evidence type="ECO:0000313" key="16">
    <source>
        <dbReference type="EMBL" id="MBF5057150.1"/>
    </source>
</evidence>
<feature type="non-terminal residue" evidence="16">
    <location>
        <position position="1"/>
    </location>
</feature>
<dbReference type="InterPro" id="IPR004358">
    <property type="entry name" value="Sig_transdc_His_kin-like_C"/>
</dbReference>
<dbReference type="RefSeq" id="WP_194865452.1">
    <property type="nucleotide sequence ID" value="NZ_ARXX01000037.1"/>
</dbReference>
<gene>
    <name evidence="16" type="ORF">Y5W_02444</name>
</gene>
<accession>A0ABS0AT20</accession>
<comment type="subcellular location">
    <subcellularLocation>
        <location evidence="2">Membrane</location>
        <topology evidence="2">Multi-pass membrane protein</topology>
    </subcellularLocation>
</comment>
<dbReference type="InterPro" id="IPR036890">
    <property type="entry name" value="HATPase_C_sf"/>
</dbReference>
<evidence type="ECO:0000256" key="11">
    <source>
        <dbReference type="ARBA" id="ARBA00023012"/>
    </source>
</evidence>
<evidence type="ECO:0000256" key="9">
    <source>
        <dbReference type="ARBA" id="ARBA00022840"/>
    </source>
</evidence>
<dbReference type="SUPFAM" id="SSF55874">
    <property type="entry name" value="ATPase domain of HSP90 chaperone/DNA topoisomerase II/histidine kinase"/>
    <property type="match status" value="1"/>
</dbReference>
<dbReference type="InterPro" id="IPR003660">
    <property type="entry name" value="HAMP_dom"/>
</dbReference>
<keyword evidence="10 13" id="KW-1133">Transmembrane helix</keyword>
<dbReference type="EC" id="2.7.13.3" evidence="3"/>
<evidence type="ECO:0000256" key="6">
    <source>
        <dbReference type="ARBA" id="ARBA00022692"/>
    </source>
</evidence>
<dbReference type="Proteomes" id="UP000662703">
    <property type="component" value="Unassembled WGS sequence"/>
</dbReference>
<keyword evidence="4" id="KW-0597">Phosphoprotein</keyword>
<evidence type="ECO:0000259" key="15">
    <source>
        <dbReference type="PROSITE" id="PS50885"/>
    </source>
</evidence>
<evidence type="ECO:0000256" key="7">
    <source>
        <dbReference type="ARBA" id="ARBA00022741"/>
    </source>
</evidence>
<name>A0ABS0AT20_9GAMM</name>
<keyword evidence="5" id="KW-0808">Transferase</keyword>
<evidence type="ECO:0000256" key="10">
    <source>
        <dbReference type="ARBA" id="ARBA00022989"/>
    </source>
</evidence>
<comment type="caution">
    <text evidence="16">The sequence shown here is derived from an EMBL/GenBank/DDBJ whole genome shotgun (WGS) entry which is preliminary data.</text>
</comment>
<evidence type="ECO:0000256" key="8">
    <source>
        <dbReference type="ARBA" id="ARBA00022777"/>
    </source>
</evidence>
<keyword evidence="9" id="KW-0067">ATP-binding</keyword>
<dbReference type="InterPro" id="IPR005467">
    <property type="entry name" value="His_kinase_dom"/>
</dbReference>
<dbReference type="PANTHER" id="PTHR45436:SF14">
    <property type="entry name" value="SENSOR PROTEIN QSEC"/>
    <property type="match status" value="1"/>
</dbReference>
<feature type="transmembrane region" description="Helical" evidence="13">
    <location>
        <begin position="78"/>
        <end position="101"/>
    </location>
</feature>
<dbReference type="Gene3D" id="1.10.287.130">
    <property type="match status" value="1"/>
</dbReference>
<evidence type="ECO:0000256" key="13">
    <source>
        <dbReference type="SAM" id="Phobius"/>
    </source>
</evidence>
<feature type="domain" description="Histidine kinase" evidence="14">
    <location>
        <begin position="162"/>
        <end position="364"/>
    </location>
</feature>
<dbReference type="GO" id="GO:0016301">
    <property type="term" value="F:kinase activity"/>
    <property type="evidence" value="ECO:0007669"/>
    <property type="project" value="UniProtKB-KW"/>
</dbReference>
<protein>
    <recommendedName>
        <fullName evidence="3">histidine kinase</fullName>
        <ecNumber evidence="3">2.7.13.3</ecNumber>
    </recommendedName>
</protein>
<evidence type="ECO:0000256" key="3">
    <source>
        <dbReference type="ARBA" id="ARBA00012438"/>
    </source>
</evidence>
<sequence length="366" mass="38597">EGGRLPLRGIACEVSGLRGELLARSSGAPEGGLALAEDGFGQRRLDGEVWRVFTVTQGDLRVASAERMAGRTGFMRQVALVLLAALSLGLLASLALVWWAVGRALGPLSSLRDQLAGRDAGDRRAVATPPGAVELEPMVATLNQVLGRERDALDRERRLTDDLAHELRTPLAAIRTQLQVAQRTEGPRADHARDAAEQAAERLGHSLDQLLALARERSAPADRASLDAVLDGVLEELAAPLRARNLSVRRDAVAGVPPAPAGLVRIVLRNVLENAVRHSPEGGIIGVTALEDGGVGVRIDDQGPGLDAEQRRRALDRGWRGHGGGRGLGLAIVTTIMARTDGRVALTAAPGGGLRVRVSWPSADSV</sequence>
<dbReference type="PRINTS" id="PR00344">
    <property type="entry name" value="BCTRLSENSOR"/>
</dbReference>
<dbReference type="Gene3D" id="3.30.565.10">
    <property type="entry name" value="Histidine kinase-like ATPase, C-terminal domain"/>
    <property type="match status" value="1"/>
</dbReference>
<evidence type="ECO:0000256" key="12">
    <source>
        <dbReference type="ARBA" id="ARBA00023136"/>
    </source>
</evidence>
<evidence type="ECO:0000259" key="14">
    <source>
        <dbReference type="PROSITE" id="PS50109"/>
    </source>
</evidence>
<keyword evidence="6 13" id="KW-0812">Transmembrane</keyword>
<dbReference type="Pfam" id="PF00512">
    <property type="entry name" value="HisKA"/>
    <property type="match status" value="1"/>
</dbReference>
<dbReference type="InterPro" id="IPR003661">
    <property type="entry name" value="HisK_dim/P_dom"/>
</dbReference>
<keyword evidence="12 13" id="KW-0472">Membrane</keyword>
<reference evidence="16 17" key="1">
    <citation type="submission" date="2012-09" db="EMBL/GenBank/DDBJ databases">
        <title>Genome Sequence of alkane-degrading Bacterium Alcanivorax sp. 521-1.</title>
        <authorList>
            <person name="Lai Q."/>
            <person name="Shao Z."/>
        </authorList>
    </citation>
    <scope>NUCLEOTIDE SEQUENCE [LARGE SCALE GENOMIC DNA]</scope>
    <source>
        <strain evidence="16 17">521-1</strain>
    </source>
</reference>
<proteinExistence type="predicted"/>
<keyword evidence="17" id="KW-1185">Reference proteome</keyword>
<keyword evidence="8 16" id="KW-0418">Kinase</keyword>
<dbReference type="SMART" id="SM00388">
    <property type="entry name" value="HisKA"/>
    <property type="match status" value="1"/>
</dbReference>
<dbReference type="CDD" id="cd00082">
    <property type="entry name" value="HisKA"/>
    <property type="match status" value="1"/>
</dbReference>
<dbReference type="EMBL" id="ARXX01000037">
    <property type="protein sequence ID" value="MBF5057150.1"/>
    <property type="molecule type" value="Genomic_DNA"/>
</dbReference>
<dbReference type="PROSITE" id="PS50109">
    <property type="entry name" value="HIS_KIN"/>
    <property type="match status" value="1"/>
</dbReference>
<evidence type="ECO:0000256" key="2">
    <source>
        <dbReference type="ARBA" id="ARBA00004141"/>
    </source>
</evidence>
<feature type="domain" description="HAMP" evidence="15">
    <location>
        <begin position="102"/>
        <end position="154"/>
    </location>
</feature>
<dbReference type="InterPro" id="IPR050428">
    <property type="entry name" value="TCS_sensor_his_kinase"/>
</dbReference>
<dbReference type="Pfam" id="PF02518">
    <property type="entry name" value="HATPase_c"/>
    <property type="match status" value="1"/>
</dbReference>
<comment type="catalytic activity">
    <reaction evidence="1">
        <text>ATP + protein L-histidine = ADP + protein N-phospho-L-histidine.</text>
        <dbReference type="EC" id="2.7.13.3"/>
    </reaction>
</comment>
<evidence type="ECO:0000256" key="4">
    <source>
        <dbReference type="ARBA" id="ARBA00022553"/>
    </source>
</evidence>
<keyword evidence="7" id="KW-0547">Nucleotide-binding</keyword>
<dbReference type="PANTHER" id="PTHR45436">
    <property type="entry name" value="SENSOR HISTIDINE KINASE YKOH"/>
    <property type="match status" value="1"/>
</dbReference>